<dbReference type="InterPro" id="IPR059177">
    <property type="entry name" value="GH29D-like_dom"/>
</dbReference>
<keyword evidence="3" id="KW-1185">Reference proteome</keyword>
<reference evidence="2" key="1">
    <citation type="submission" date="2019-10" db="EMBL/GenBank/DDBJ databases">
        <title>Description of Paenibacillus glebae sp. nov.</title>
        <authorList>
            <person name="Carlier A."/>
            <person name="Qi S."/>
        </authorList>
    </citation>
    <scope>NUCLEOTIDE SEQUENCE</scope>
    <source>
        <strain evidence="2">LMG 31456</strain>
    </source>
</reference>
<feature type="domain" description="GH29D-like beta-sandwich" evidence="1">
    <location>
        <begin position="80"/>
        <end position="145"/>
    </location>
</feature>
<comment type="caution">
    <text evidence="2">The sequence shown here is derived from an EMBL/GenBank/DDBJ whole genome shotgun (WGS) entry which is preliminary data.</text>
</comment>
<organism evidence="2 3">
    <name type="scientific">Paenibacillus foliorum</name>
    <dbReference type="NCBI Taxonomy" id="2654974"/>
    <lineage>
        <taxon>Bacteria</taxon>
        <taxon>Bacillati</taxon>
        <taxon>Bacillota</taxon>
        <taxon>Bacilli</taxon>
        <taxon>Bacillales</taxon>
        <taxon>Paenibacillaceae</taxon>
        <taxon>Paenibacillus</taxon>
    </lineage>
</organism>
<protein>
    <recommendedName>
        <fullName evidence="1">GH29D-like beta-sandwich domain-containing protein</fullName>
    </recommendedName>
</protein>
<gene>
    <name evidence="2" type="ORF">GC093_29485</name>
</gene>
<dbReference type="AlphaFoldDB" id="A0A972GUW8"/>
<accession>A0A972GUW8</accession>
<sequence>MGVGIVNDSTEEIKLTVGGVTISVASGNANENFFDNFTEFTLSATGDYRCYILGALGVAITLTDTEAQPDITPPIVNAEPSAGTFSAAQEVTLMANETATIFYTTDGSDPTTASAVYSEPIHVTATTTLMYFGKDTAGNSSAVQSSTYTLNLPALSMNGATDWLLIPTIPIIVTDLEMRINVENNGGYYYDTRENATSSYMFRDAASGKDQRGPNEDVYVDGVMKANSIHAVNNGVERTLKVHFWTGLTSPGNMHIFCRSTVDARTFMKGKIYDIKLYNGANVVAHYDMSTGTVKDQSGNDNHATLNGGTFG</sequence>
<dbReference type="Pfam" id="PF13290">
    <property type="entry name" value="CHB_HEX_C_1"/>
    <property type="match status" value="1"/>
</dbReference>
<dbReference type="EMBL" id="WHOD01000109">
    <property type="protein sequence ID" value="NOU97331.1"/>
    <property type="molecule type" value="Genomic_DNA"/>
</dbReference>
<evidence type="ECO:0000313" key="3">
    <source>
        <dbReference type="Proteomes" id="UP000641588"/>
    </source>
</evidence>
<evidence type="ECO:0000259" key="1">
    <source>
        <dbReference type="Pfam" id="PF13290"/>
    </source>
</evidence>
<name>A0A972GUW8_9BACL</name>
<evidence type="ECO:0000313" key="2">
    <source>
        <dbReference type="EMBL" id="NOU97331.1"/>
    </source>
</evidence>
<dbReference type="Proteomes" id="UP000641588">
    <property type="component" value="Unassembled WGS sequence"/>
</dbReference>
<proteinExistence type="predicted"/>